<protein>
    <submittedName>
        <fullName evidence="1">1215_t:CDS:1</fullName>
    </submittedName>
</protein>
<gene>
    <name evidence="1" type="ORF">ACOLOM_LOCUS9398</name>
</gene>
<organism evidence="1 2">
    <name type="scientific">Acaulospora colombiana</name>
    <dbReference type="NCBI Taxonomy" id="27376"/>
    <lineage>
        <taxon>Eukaryota</taxon>
        <taxon>Fungi</taxon>
        <taxon>Fungi incertae sedis</taxon>
        <taxon>Mucoromycota</taxon>
        <taxon>Glomeromycotina</taxon>
        <taxon>Glomeromycetes</taxon>
        <taxon>Diversisporales</taxon>
        <taxon>Acaulosporaceae</taxon>
        <taxon>Acaulospora</taxon>
    </lineage>
</organism>
<accession>A0ACA9NXI0</accession>
<feature type="non-terminal residue" evidence="1">
    <location>
        <position position="210"/>
    </location>
</feature>
<comment type="caution">
    <text evidence="1">The sequence shown here is derived from an EMBL/GenBank/DDBJ whole genome shotgun (WGS) entry which is preliminary data.</text>
</comment>
<evidence type="ECO:0000313" key="2">
    <source>
        <dbReference type="Proteomes" id="UP000789525"/>
    </source>
</evidence>
<proteinExistence type="predicted"/>
<dbReference type="Proteomes" id="UP000789525">
    <property type="component" value="Unassembled WGS sequence"/>
</dbReference>
<reference evidence="1" key="1">
    <citation type="submission" date="2021-06" db="EMBL/GenBank/DDBJ databases">
        <authorList>
            <person name="Kallberg Y."/>
            <person name="Tangrot J."/>
            <person name="Rosling A."/>
        </authorList>
    </citation>
    <scope>NUCLEOTIDE SEQUENCE</scope>
    <source>
        <strain evidence="1">CL356</strain>
    </source>
</reference>
<name>A0ACA9NXI0_9GLOM</name>
<evidence type="ECO:0000313" key="1">
    <source>
        <dbReference type="EMBL" id="CAG8682371.1"/>
    </source>
</evidence>
<sequence>MSPQTHWNNGAMLPKEIYNNQHNAAFKGSNIGAFTGIPLKASRKCRRRSHRSSRRKRNVRRYSGHTRGRRQLELATSAVEQLVHLGVAGTIDIMSPTVDNPVGEKIASLSVSTEASSDNQFDLTPPDSSPTTFYLTLANLTLEDGNIPIHIEVPVYVKESASYVIHCATFDTSSASPLTARECIRKEEDANAEDGQLFSYTPSTGAIRPR</sequence>
<keyword evidence="2" id="KW-1185">Reference proteome</keyword>
<dbReference type="EMBL" id="CAJVPT010027140">
    <property type="protein sequence ID" value="CAG8682371.1"/>
    <property type="molecule type" value="Genomic_DNA"/>
</dbReference>